<evidence type="ECO:0000256" key="4">
    <source>
        <dbReference type="ARBA" id="ARBA00022729"/>
    </source>
</evidence>
<organism evidence="12 13">
    <name type="scientific">Dendryphion nanum</name>
    <dbReference type="NCBI Taxonomy" id="256645"/>
    <lineage>
        <taxon>Eukaryota</taxon>
        <taxon>Fungi</taxon>
        <taxon>Dikarya</taxon>
        <taxon>Ascomycota</taxon>
        <taxon>Pezizomycotina</taxon>
        <taxon>Dothideomycetes</taxon>
        <taxon>Pleosporomycetidae</taxon>
        <taxon>Pleosporales</taxon>
        <taxon>Torulaceae</taxon>
        <taxon>Dendryphion</taxon>
    </lineage>
</organism>
<evidence type="ECO:0000256" key="7">
    <source>
        <dbReference type="ARBA" id="ARBA00023288"/>
    </source>
</evidence>
<feature type="chain" id="PRO_5040436475" description="Copper acquisition factor BIM1-like domain-containing protein" evidence="10">
    <location>
        <begin position="19"/>
        <end position="284"/>
    </location>
</feature>
<dbReference type="InterPro" id="IPR046530">
    <property type="entry name" value="BIM1-like_dom"/>
</dbReference>
<keyword evidence="5 9" id="KW-0472">Membrane</keyword>
<dbReference type="Proteomes" id="UP000700596">
    <property type="component" value="Unassembled WGS sequence"/>
</dbReference>
<dbReference type="CDD" id="cd21176">
    <property type="entry name" value="LPMO_auxiliary-like"/>
    <property type="match status" value="1"/>
</dbReference>
<evidence type="ECO:0000256" key="3">
    <source>
        <dbReference type="ARBA" id="ARBA00022622"/>
    </source>
</evidence>
<keyword evidence="3" id="KW-0336">GPI-anchor</keyword>
<gene>
    <name evidence="12" type="ORF">B0J11DRAFT_521304</name>
</gene>
<evidence type="ECO:0000256" key="9">
    <source>
        <dbReference type="SAM" id="Phobius"/>
    </source>
</evidence>
<accession>A0A9P9ITY3</accession>
<evidence type="ECO:0000313" key="12">
    <source>
        <dbReference type="EMBL" id="KAH7132271.1"/>
    </source>
</evidence>
<evidence type="ECO:0000256" key="1">
    <source>
        <dbReference type="ARBA" id="ARBA00004609"/>
    </source>
</evidence>
<feature type="signal peptide" evidence="10">
    <location>
        <begin position="1"/>
        <end position="18"/>
    </location>
</feature>
<evidence type="ECO:0000256" key="5">
    <source>
        <dbReference type="ARBA" id="ARBA00023136"/>
    </source>
</evidence>
<dbReference type="PANTHER" id="PTHR34992:SF5">
    <property type="entry name" value="ANCHORED PROTEIN, PUTATIVE (AFU_ORTHOLOGUE AFUA_6G02800)-RELATED"/>
    <property type="match status" value="1"/>
</dbReference>
<evidence type="ECO:0000259" key="11">
    <source>
        <dbReference type="Pfam" id="PF20238"/>
    </source>
</evidence>
<feature type="compositionally biased region" description="Low complexity" evidence="8">
    <location>
        <begin position="190"/>
        <end position="213"/>
    </location>
</feature>
<dbReference type="AlphaFoldDB" id="A0A9P9ITY3"/>
<proteinExistence type="predicted"/>
<dbReference type="GO" id="GO:0005886">
    <property type="term" value="C:plasma membrane"/>
    <property type="evidence" value="ECO:0007669"/>
    <property type="project" value="UniProtKB-SubCell"/>
</dbReference>
<feature type="region of interest" description="Disordered" evidence="8">
    <location>
        <begin position="177"/>
        <end position="213"/>
    </location>
</feature>
<dbReference type="Pfam" id="PF20238">
    <property type="entry name" value="BIM1-like_dom"/>
    <property type="match status" value="1"/>
</dbReference>
<evidence type="ECO:0000313" key="13">
    <source>
        <dbReference type="Proteomes" id="UP000700596"/>
    </source>
</evidence>
<reference evidence="12" key="1">
    <citation type="journal article" date="2021" name="Nat. Commun.">
        <title>Genetic determinants of endophytism in the Arabidopsis root mycobiome.</title>
        <authorList>
            <person name="Mesny F."/>
            <person name="Miyauchi S."/>
            <person name="Thiergart T."/>
            <person name="Pickel B."/>
            <person name="Atanasova L."/>
            <person name="Karlsson M."/>
            <person name="Huettel B."/>
            <person name="Barry K.W."/>
            <person name="Haridas S."/>
            <person name="Chen C."/>
            <person name="Bauer D."/>
            <person name="Andreopoulos W."/>
            <person name="Pangilinan J."/>
            <person name="LaButti K."/>
            <person name="Riley R."/>
            <person name="Lipzen A."/>
            <person name="Clum A."/>
            <person name="Drula E."/>
            <person name="Henrissat B."/>
            <person name="Kohler A."/>
            <person name="Grigoriev I.V."/>
            <person name="Martin F.M."/>
            <person name="Hacquard S."/>
        </authorList>
    </citation>
    <scope>NUCLEOTIDE SEQUENCE</scope>
    <source>
        <strain evidence="12">MPI-CAGE-CH-0243</strain>
    </source>
</reference>
<feature type="transmembrane region" description="Helical" evidence="9">
    <location>
        <begin position="222"/>
        <end position="244"/>
    </location>
</feature>
<comment type="subcellular location">
    <subcellularLocation>
        <location evidence="1">Cell membrane</location>
        <topology evidence="1">Lipid-anchor</topology>
        <topology evidence="1">GPI-anchor</topology>
    </subcellularLocation>
</comment>
<comment type="caution">
    <text evidence="12">The sequence shown here is derived from an EMBL/GenBank/DDBJ whole genome shotgun (WGS) entry which is preliminary data.</text>
</comment>
<name>A0A9P9ITY3_9PLEO</name>
<dbReference type="GO" id="GO:0098552">
    <property type="term" value="C:side of membrane"/>
    <property type="evidence" value="ECO:0007669"/>
    <property type="project" value="UniProtKB-KW"/>
</dbReference>
<keyword evidence="9" id="KW-0812">Transmembrane</keyword>
<dbReference type="EMBL" id="JAGMWT010000003">
    <property type="protein sequence ID" value="KAH7132271.1"/>
    <property type="molecule type" value="Genomic_DNA"/>
</dbReference>
<protein>
    <recommendedName>
        <fullName evidence="11">Copper acquisition factor BIM1-like domain-containing protein</fullName>
    </recommendedName>
</protein>
<dbReference type="OrthoDB" id="2587363at2759"/>
<feature type="compositionally biased region" description="Polar residues" evidence="8">
    <location>
        <begin position="177"/>
        <end position="189"/>
    </location>
</feature>
<keyword evidence="13" id="KW-1185">Reference proteome</keyword>
<keyword evidence="2" id="KW-1003">Cell membrane</keyword>
<evidence type="ECO:0000256" key="2">
    <source>
        <dbReference type="ARBA" id="ARBA00022475"/>
    </source>
</evidence>
<feature type="domain" description="Copper acquisition factor BIM1-like" evidence="11">
    <location>
        <begin position="30"/>
        <end position="176"/>
    </location>
</feature>
<keyword evidence="6" id="KW-0325">Glycoprotein</keyword>
<evidence type="ECO:0000256" key="8">
    <source>
        <dbReference type="SAM" id="MobiDB-lite"/>
    </source>
</evidence>
<evidence type="ECO:0000256" key="6">
    <source>
        <dbReference type="ARBA" id="ARBA00023180"/>
    </source>
</evidence>
<keyword evidence="4 10" id="KW-0732">Signal</keyword>
<dbReference type="InterPro" id="IPR046936">
    <property type="entry name" value="BIM1-like"/>
</dbReference>
<sequence>MRLSLISSAALLLSSAAAQKHGEGEEGRTMGPVAFMWPADRVWTAADDNRGPCGSPAGVTNRTKFPLAQGSVALSIADDAWHVAFRISYAENPTRQAEFSSITNENATDIDPGHQCYKLNQIEGKTAGQNATIQMEYWAEYEGENNGNNQSFFACADITFVESKDFTTQIPCFNVTTDNFNEPTPTGTKPTSSATNLGSSSSNSASSIPAPSSGGLSTGAKAGIAVGAIVGGLAIIGAIAFFIFRHGKQTGLQNRNSYELRAAKLNDGDASTKSTPSTRPANAV</sequence>
<dbReference type="PANTHER" id="PTHR34992">
    <property type="entry name" value="HYPHAL ANASTAMOSIS-7 PROTEIN"/>
    <property type="match status" value="1"/>
</dbReference>
<keyword evidence="9" id="KW-1133">Transmembrane helix</keyword>
<keyword evidence="7" id="KW-0449">Lipoprotein</keyword>
<evidence type="ECO:0000256" key="10">
    <source>
        <dbReference type="SAM" id="SignalP"/>
    </source>
</evidence>